<dbReference type="AlphaFoldDB" id="A0A2W4UQ85"/>
<dbReference type="Proteomes" id="UP000249354">
    <property type="component" value="Unassembled WGS sequence"/>
</dbReference>
<evidence type="ECO:0000259" key="1">
    <source>
        <dbReference type="Pfam" id="PF13655"/>
    </source>
</evidence>
<dbReference type="Pfam" id="PF13655">
    <property type="entry name" value="RVT_N"/>
    <property type="match status" value="1"/>
</dbReference>
<evidence type="ECO:0000313" key="2">
    <source>
        <dbReference type="EMBL" id="PZO22612.1"/>
    </source>
</evidence>
<dbReference type="EMBL" id="QBMC01000008">
    <property type="protein sequence ID" value="PZO22612.1"/>
    <property type="molecule type" value="Genomic_DNA"/>
</dbReference>
<reference evidence="3" key="1">
    <citation type="submission" date="2018-04" db="EMBL/GenBank/DDBJ databases">
        <authorList>
            <person name="Cornet L."/>
        </authorList>
    </citation>
    <scope>NUCLEOTIDE SEQUENCE [LARGE SCALE GENOMIC DNA]</scope>
</reference>
<accession>A0A2W4UQ85</accession>
<reference evidence="2 3" key="2">
    <citation type="submission" date="2018-06" db="EMBL/GenBank/DDBJ databases">
        <title>Metagenomic assembly of (sub)arctic Cyanobacteria and their associated microbiome from non-axenic cultures.</title>
        <authorList>
            <person name="Baurain D."/>
        </authorList>
    </citation>
    <scope>NUCLEOTIDE SEQUENCE [LARGE SCALE GENOMIC DNA]</scope>
    <source>
        <strain evidence="2">ULC129bin1</strain>
    </source>
</reference>
<protein>
    <recommendedName>
        <fullName evidence="1">Reverse transcriptase N-terminal domain-containing protein</fullName>
    </recommendedName>
</protein>
<comment type="caution">
    <text evidence="2">The sequence shown here is derived from an EMBL/GenBank/DDBJ whole genome shotgun (WGS) entry which is preliminary data.</text>
</comment>
<evidence type="ECO:0000313" key="3">
    <source>
        <dbReference type="Proteomes" id="UP000249354"/>
    </source>
</evidence>
<organism evidence="2 3">
    <name type="scientific">Leptolyngbya foveolarum</name>
    <dbReference type="NCBI Taxonomy" id="47253"/>
    <lineage>
        <taxon>Bacteria</taxon>
        <taxon>Bacillati</taxon>
        <taxon>Cyanobacteriota</taxon>
        <taxon>Cyanophyceae</taxon>
        <taxon>Leptolyngbyales</taxon>
        <taxon>Leptolyngbyaceae</taxon>
        <taxon>Leptolyngbya group</taxon>
        <taxon>Leptolyngbya</taxon>
    </lineage>
</organism>
<feature type="domain" description="Reverse transcriptase N-terminal" evidence="1">
    <location>
        <begin position="10"/>
        <end position="91"/>
    </location>
</feature>
<dbReference type="InterPro" id="IPR025960">
    <property type="entry name" value="RVT_N"/>
</dbReference>
<gene>
    <name evidence="2" type="ORF">DCF25_02290</name>
</gene>
<proteinExistence type="predicted"/>
<sequence>MTITRHSESWNALPWKRFRRALFRLQHRIWKAIQAKDTDRAKNLQKLLLRSRCAQLMAVRQVTQLNQGKRTAGVDGRASLQHHERFQLAEVLAANVFDWHHQGLREVPIPKKDGTTRLLKVPTVWS</sequence>
<name>A0A2W4UQ85_9CYAN</name>